<keyword evidence="3" id="KW-1185">Reference proteome</keyword>
<reference evidence="3" key="1">
    <citation type="journal article" date="2019" name="Int. J. Syst. Evol. Microbiol.">
        <title>The Global Catalogue of Microorganisms (GCM) 10K type strain sequencing project: providing services to taxonomists for standard genome sequencing and annotation.</title>
        <authorList>
            <consortium name="The Broad Institute Genomics Platform"/>
            <consortium name="The Broad Institute Genome Sequencing Center for Infectious Disease"/>
            <person name="Wu L."/>
            <person name="Ma J."/>
        </authorList>
    </citation>
    <scope>NUCLEOTIDE SEQUENCE [LARGE SCALE GENOMIC DNA]</scope>
    <source>
        <strain evidence="3">KCTC 52094</strain>
    </source>
</reference>
<gene>
    <name evidence="2" type="ORF">ACFOD4_04545</name>
</gene>
<organism evidence="2 3">
    <name type="scientific">Teichococcus globiformis</name>
    <dbReference type="NCBI Taxonomy" id="2307229"/>
    <lineage>
        <taxon>Bacteria</taxon>
        <taxon>Pseudomonadati</taxon>
        <taxon>Pseudomonadota</taxon>
        <taxon>Alphaproteobacteria</taxon>
        <taxon>Acetobacterales</taxon>
        <taxon>Roseomonadaceae</taxon>
        <taxon>Roseomonas</taxon>
    </lineage>
</organism>
<accession>A0ABV7FY23</accession>
<feature type="chain" id="PRO_5045219306" evidence="1">
    <location>
        <begin position="20"/>
        <end position="164"/>
    </location>
</feature>
<evidence type="ECO:0000313" key="2">
    <source>
        <dbReference type="EMBL" id="MFC3124321.1"/>
    </source>
</evidence>
<evidence type="ECO:0000256" key="1">
    <source>
        <dbReference type="SAM" id="SignalP"/>
    </source>
</evidence>
<evidence type="ECO:0000313" key="3">
    <source>
        <dbReference type="Proteomes" id="UP001595593"/>
    </source>
</evidence>
<feature type="signal peptide" evidence="1">
    <location>
        <begin position="1"/>
        <end position="19"/>
    </location>
</feature>
<comment type="caution">
    <text evidence="2">The sequence shown here is derived from an EMBL/GenBank/DDBJ whole genome shotgun (WGS) entry which is preliminary data.</text>
</comment>
<dbReference type="Proteomes" id="UP001595593">
    <property type="component" value="Unassembled WGS sequence"/>
</dbReference>
<proteinExistence type="predicted"/>
<protein>
    <submittedName>
        <fullName evidence="2">Uncharacterized protein</fullName>
    </submittedName>
</protein>
<dbReference type="EMBL" id="JBHRTN010000005">
    <property type="protein sequence ID" value="MFC3124321.1"/>
    <property type="molecule type" value="Genomic_DNA"/>
</dbReference>
<name>A0ABV7FY23_9PROT</name>
<dbReference type="RefSeq" id="WP_379594747.1">
    <property type="nucleotide sequence ID" value="NZ_JBHRTN010000005.1"/>
</dbReference>
<keyword evidence="1" id="KW-0732">Signal</keyword>
<sequence>MRARLLASAIFLIPMAAKAKVEILSQTGDWAVVADEEKGHCAMSSVGDRSLMIRKTEGEQAYAFIVTNPKWRLPEGQKVAVGLEVGEWKFESKSTAGSRTAVISYTPQADSMFIIAMIAKESNLTLRFPEGTEPPWTISLRGSSVAATKFYECIQPPQPYGRSR</sequence>